<gene>
    <name evidence="3" type="ORF">QBC35DRAFT_453687</name>
</gene>
<evidence type="ECO:0000256" key="1">
    <source>
        <dbReference type="SAM" id="Coils"/>
    </source>
</evidence>
<evidence type="ECO:0000256" key="2">
    <source>
        <dbReference type="SAM" id="MobiDB-lite"/>
    </source>
</evidence>
<protein>
    <submittedName>
        <fullName evidence="3">Uncharacterized protein</fullName>
    </submittedName>
</protein>
<name>A0AAN6WTI0_9PEZI</name>
<feature type="region of interest" description="Disordered" evidence="2">
    <location>
        <begin position="138"/>
        <end position="188"/>
    </location>
</feature>
<feature type="region of interest" description="Disordered" evidence="2">
    <location>
        <begin position="204"/>
        <end position="239"/>
    </location>
</feature>
<keyword evidence="1" id="KW-0175">Coiled coil</keyword>
<reference evidence="3" key="2">
    <citation type="submission" date="2023-05" db="EMBL/GenBank/DDBJ databases">
        <authorList>
            <consortium name="Lawrence Berkeley National Laboratory"/>
            <person name="Steindorff A."/>
            <person name="Hensen N."/>
            <person name="Bonometti L."/>
            <person name="Westerberg I."/>
            <person name="Brannstrom I.O."/>
            <person name="Guillou S."/>
            <person name="Cros-Aarteil S."/>
            <person name="Calhoun S."/>
            <person name="Haridas S."/>
            <person name="Kuo A."/>
            <person name="Mondo S."/>
            <person name="Pangilinan J."/>
            <person name="Riley R."/>
            <person name="Labutti K."/>
            <person name="Andreopoulos B."/>
            <person name="Lipzen A."/>
            <person name="Chen C."/>
            <person name="Yanf M."/>
            <person name="Daum C."/>
            <person name="Ng V."/>
            <person name="Clum A."/>
            <person name="Ohm R."/>
            <person name="Martin F."/>
            <person name="Silar P."/>
            <person name="Natvig D."/>
            <person name="Lalanne C."/>
            <person name="Gautier V."/>
            <person name="Ament-Velasquez S.L."/>
            <person name="Kruys A."/>
            <person name="Hutchinson M.I."/>
            <person name="Powell A.J."/>
            <person name="Barry K."/>
            <person name="Miller A.N."/>
            <person name="Grigoriev I.V."/>
            <person name="Debuchy R."/>
            <person name="Gladieux P."/>
            <person name="Thoren M.H."/>
            <person name="Johannesson H."/>
        </authorList>
    </citation>
    <scope>NUCLEOTIDE SEQUENCE</scope>
    <source>
        <strain evidence="3">PSN309</strain>
    </source>
</reference>
<feature type="coiled-coil region" evidence="1">
    <location>
        <begin position="28"/>
        <end position="65"/>
    </location>
</feature>
<accession>A0AAN6WTI0</accession>
<dbReference type="EMBL" id="MU864434">
    <property type="protein sequence ID" value="KAK4186012.1"/>
    <property type="molecule type" value="Genomic_DNA"/>
</dbReference>
<dbReference type="Proteomes" id="UP001302126">
    <property type="component" value="Unassembled WGS sequence"/>
</dbReference>
<reference evidence="3" key="1">
    <citation type="journal article" date="2023" name="Mol. Phylogenet. Evol.">
        <title>Genome-scale phylogeny and comparative genomics of the fungal order Sordariales.</title>
        <authorList>
            <person name="Hensen N."/>
            <person name="Bonometti L."/>
            <person name="Westerberg I."/>
            <person name="Brannstrom I.O."/>
            <person name="Guillou S."/>
            <person name="Cros-Aarteil S."/>
            <person name="Calhoun S."/>
            <person name="Haridas S."/>
            <person name="Kuo A."/>
            <person name="Mondo S."/>
            <person name="Pangilinan J."/>
            <person name="Riley R."/>
            <person name="LaButti K."/>
            <person name="Andreopoulos B."/>
            <person name="Lipzen A."/>
            <person name="Chen C."/>
            <person name="Yan M."/>
            <person name="Daum C."/>
            <person name="Ng V."/>
            <person name="Clum A."/>
            <person name="Steindorff A."/>
            <person name="Ohm R.A."/>
            <person name="Martin F."/>
            <person name="Silar P."/>
            <person name="Natvig D.O."/>
            <person name="Lalanne C."/>
            <person name="Gautier V."/>
            <person name="Ament-Velasquez S.L."/>
            <person name="Kruys A."/>
            <person name="Hutchinson M.I."/>
            <person name="Powell A.J."/>
            <person name="Barry K."/>
            <person name="Miller A.N."/>
            <person name="Grigoriev I.V."/>
            <person name="Debuchy R."/>
            <person name="Gladieux P."/>
            <person name="Hiltunen Thoren M."/>
            <person name="Johannesson H."/>
        </authorList>
    </citation>
    <scope>NUCLEOTIDE SEQUENCE</scope>
    <source>
        <strain evidence="3">PSN309</strain>
    </source>
</reference>
<evidence type="ECO:0000313" key="4">
    <source>
        <dbReference type="Proteomes" id="UP001302126"/>
    </source>
</evidence>
<dbReference type="AlphaFoldDB" id="A0AAN6WTI0"/>
<comment type="caution">
    <text evidence="3">The sequence shown here is derived from an EMBL/GenBank/DDBJ whole genome shotgun (WGS) entry which is preliminary data.</text>
</comment>
<keyword evidence="4" id="KW-1185">Reference proteome</keyword>
<evidence type="ECO:0000313" key="3">
    <source>
        <dbReference type="EMBL" id="KAK4186012.1"/>
    </source>
</evidence>
<feature type="compositionally biased region" description="Polar residues" evidence="2">
    <location>
        <begin position="151"/>
        <end position="164"/>
    </location>
</feature>
<sequence>MPLVGAPHLFRCPTATQREEFAYIPALLARLQATINDSHKRIEDLKKYDNDNAGFNKEAREIAENLAFELAKGHQEADKTYSNLLCDLKGEVTYTPEEMVEERRIYTEMLEDWRRVYGPEWGYEDTIDFEAMEVNRANGDGLSADTHDGDSSTGGTAGNPSPSKHTAHGVESQMGKGKDKDSGSQASQGHGFVAVEDDMARCHADKNNNTNQSQKGEEQEDSSSQTSQASGTLGEWRVVKNWPASEDGWELGFVDQDGCEHFFKELPDGDEEE</sequence>
<organism evidence="3 4">
    <name type="scientific">Podospora australis</name>
    <dbReference type="NCBI Taxonomy" id="1536484"/>
    <lineage>
        <taxon>Eukaryota</taxon>
        <taxon>Fungi</taxon>
        <taxon>Dikarya</taxon>
        <taxon>Ascomycota</taxon>
        <taxon>Pezizomycotina</taxon>
        <taxon>Sordariomycetes</taxon>
        <taxon>Sordariomycetidae</taxon>
        <taxon>Sordariales</taxon>
        <taxon>Podosporaceae</taxon>
        <taxon>Podospora</taxon>
    </lineage>
</organism>
<proteinExistence type="predicted"/>